<dbReference type="InterPro" id="IPR011856">
    <property type="entry name" value="tRNA_endonuc-like_dom_sf"/>
</dbReference>
<gene>
    <name evidence="1" type="ORF">LCGC14_1092690</name>
</gene>
<dbReference type="EMBL" id="LAZR01004866">
    <property type="protein sequence ID" value="KKN04902.1"/>
    <property type="molecule type" value="Genomic_DNA"/>
</dbReference>
<dbReference type="Gene3D" id="3.40.1350.10">
    <property type="match status" value="1"/>
</dbReference>
<organism evidence="1">
    <name type="scientific">marine sediment metagenome</name>
    <dbReference type="NCBI Taxonomy" id="412755"/>
    <lineage>
        <taxon>unclassified sequences</taxon>
        <taxon>metagenomes</taxon>
        <taxon>ecological metagenomes</taxon>
    </lineage>
</organism>
<proteinExistence type="predicted"/>
<dbReference type="GO" id="GO:0003676">
    <property type="term" value="F:nucleic acid binding"/>
    <property type="evidence" value="ECO:0007669"/>
    <property type="project" value="InterPro"/>
</dbReference>
<sequence>MRRNKKTRSDSVSRFTGVYHDDRYDNYQASIKGDAGKVSLGAHPSELEAAIAVNVAAMKLGAAPPNRLTSTEKHEVNRDRIQRRADALKHRRKLEKRLPKIKGVKGPEYKIQQKIIRFLGARGWFVKVMTGTMYQWGMPDLFACHPKYGIKLIEIKNPESYSFTSGQYSEFPKLQLHGAPVYVMTAATEDNYKRLFQPSNLWKYMTGIAED</sequence>
<protein>
    <recommendedName>
        <fullName evidence="2">VRR-NUC domain-containing protein</fullName>
    </recommendedName>
</protein>
<comment type="caution">
    <text evidence="1">The sequence shown here is derived from an EMBL/GenBank/DDBJ whole genome shotgun (WGS) entry which is preliminary data.</text>
</comment>
<reference evidence="1" key="1">
    <citation type="journal article" date="2015" name="Nature">
        <title>Complex archaea that bridge the gap between prokaryotes and eukaryotes.</title>
        <authorList>
            <person name="Spang A."/>
            <person name="Saw J.H."/>
            <person name="Jorgensen S.L."/>
            <person name="Zaremba-Niedzwiedzka K."/>
            <person name="Martijn J."/>
            <person name="Lind A.E."/>
            <person name="van Eijk R."/>
            <person name="Schleper C."/>
            <person name="Guy L."/>
            <person name="Ettema T.J."/>
        </authorList>
    </citation>
    <scope>NUCLEOTIDE SEQUENCE</scope>
</reference>
<evidence type="ECO:0000313" key="1">
    <source>
        <dbReference type="EMBL" id="KKN04902.1"/>
    </source>
</evidence>
<accession>A0A0F9MZN9</accession>
<name>A0A0F9MZN9_9ZZZZ</name>
<evidence type="ECO:0008006" key="2">
    <source>
        <dbReference type="Google" id="ProtNLM"/>
    </source>
</evidence>
<dbReference type="AlphaFoldDB" id="A0A0F9MZN9"/>